<comment type="caution">
    <text evidence="5">The sequence shown here is derived from an EMBL/GenBank/DDBJ whole genome shotgun (WGS) entry which is preliminary data.</text>
</comment>
<evidence type="ECO:0000256" key="3">
    <source>
        <dbReference type="PIRSR" id="PIRSR605511-2"/>
    </source>
</evidence>
<reference evidence="5 6" key="1">
    <citation type="submission" date="2022-09" db="EMBL/GenBank/DDBJ databases">
        <title>Enrichment on poylsaccharides allowed isolation of novel metabolic and taxonomic groups of Haloarchaea.</title>
        <authorList>
            <person name="Sorokin D.Y."/>
            <person name="Elcheninov A.G."/>
            <person name="Khizhniak T.V."/>
            <person name="Kolganova T.V."/>
            <person name="Kublanov I.V."/>
        </authorList>
    </citation>
    <scope>NUCLEOTIDE SEQUENCE [LARGE SCALE GENOMIC DNA]</scope>
    <source>
        <strain evidence="5 6">AArc-curdl1</strain>
    </source>
</reference>
<feature type="binding site" evidence="3">
    <location>
        <position position="200"/>
    </location>
    <ligand>
        <name>a divalent metal cation</name>
        <dbReference type="ChEBI" id="CHEBI:60240"/>
    </ligand>
</feature>
<dbReference type="AlphaFoldDB" id="A0AAP2Z894"/>
<proteinExistence type="inferred from homology"/>
<feature type="binding site" evidence="3">
    <location>
        <position position="123"/>
    </location>
    <ligand>
        <name>substrate</name>
    </ligand>
</feature>
<keyword evidence="3" id="KW-0862">Zinc</keyword>
<dbReference type="InterPro" id="IPR013658">
    <property type="entry name" value="SGL"/>
</dbReference>
<dbReference type="Pfam" id="PF08450">
    <property type="entry name" value="SGL"/>
    <property type="match status" value="1"/>
</dbReference>
<keyword evidence="6" id="KW-1185">Reference proteome</keyword>
<comment type="similarity">
    <text evidence="1">Belongs to the SMP-30/CGR1 family.</text>
</comment>
<feature type="active site" description="Proton donor/acceptor" evidence="2">
    <location>
        <position position="200"/>
    </location>
</feature>
<dbReference type="Proteomes" id="UP001321047">
    <property type="component" value="Unassembled WGS sequence"/>
</dbReference>
<feature type="binding site" evidence="3">
    <location>
        <position position="16"/>
    </location>
    <ligand>
        <name>a divalent metal cation</name>
        <dbReference type="ChEBI" id="CHEBI:60240"/>
    </ligand>
</feature>
<dbReference type="PANTHER" id="PTHR10907:SF47">
    <property type="entry name" value="REGUCALCIN"/>
    <property type="match status" value="1"/>
</dbReference>
<organism evidence="5 6">
    <name type="scientific">Natronosalvus hydrolyticus</name>
    <dbReference type="NCBI Taxonomy" id="2979988"/>
    <lineage>
        <taxon>Archaea</taxon>
        <taxon>Methanobacteriati</taxon>
        <taxon>Methanobacteriota</taxon>
        <taxon>Stenosarchaea group</taxon>
        <taxon>Halobacteria</taxon>
        <taxon>Halobacteriales</taxon>
        <taxon>Natrialbaceae</taxon>
        <taxon>Natronosalvus</taxon>
    </lineage>
</organism>
<name>A0AAP2Z894_9EURY</name>
<dbReference type="PRINTS" id="PR01790">
    <property type="entry name" value="SMP30FAMILY"/>
</dbReference>
<evidence type="ECO:0000313" key="6">
    <source>
        <dbReference type="Proteomes" id="UP001321047"/>
    </source>
</evidence>
<dbReference type="SUPFAM" id="SSF63829">
    <property type="entry name" value="Calcium-dependent phosphotriesterase"/>
    <property type="match status" value="1"/>
</dbReference>
<dbReference type="PANTHER" id="PTHR10907">
    <property type="entry name" value="REGUCALCIN"/>
    <property type="match status" value="1"/>
</dbReference>
<evidence type="ECO:0000256" key="1">
    <source>
        <dbReference type="ARBA" id="ARBA00008853"/>
    </source>
</evidence>
<gene>
    <name evidence="5" type="ORF">OB919_08785</name>
</gene>
<feature type="binding site" evidence="3">
    <location>
        <position position="103"/>
    </location>
    <ligand>
        <name>substrate</name>
    </ligand>
</feature>
<feature type="domain" description="SMP-30/Gluconolactonase/LRE-like region" evidence="4">
    <location>
        <begin position="14"/>
        <end position="258"/>
    </location>
</feature>
<feature type="binding site" evidence="3">
    <location>
        <position position="150"/>
    </location>
    <ligand>
        <name>a divalent metal cation</name>
        <dbReference type="ChEBI" id="CHEBI:60240"/>
    </ligand>
</feature>
<comment type="cofactor">
    <cofactor evidence="3">
        <name>Zn(2+)</name>
        <dbReference type="ChEBI" id="CHEBI:29105"/>
    </cofactor>
    <text evidence="3">Binds 1 divalent metal cation per subunit.</text>
</comment>
<feature type="binding site" evidence="3">
    <location>
        <position position="105"/>
    </location>
    <ligand>
        <name>substrate</name>
    </ligand>
</feature>
<dbReference type="InterPro" id="IPR005511">
    <property type="entry name" value="SMP-30"/>
</dbReference>
<dbReference type="GO" id="GO:0005509">
    <property type="term" value="F:calcium ion binding"/>
    <property type="evidence" value="ECO:0007669"/>
    <property type="project" value="TreeGrafter"/>
</dbReference>
<protein>
    <submittedName>
        <fullName evidence="5">SMP-30/gluconolactonase/LRE family protein</fullName>
    </submittedName>
</protein>
<accession>A0AAP2Z894</accession>
<evidence type="ECO:0000313" key="5">
    <source>
        <dbReference type="EMBL" id="MCU4752078.1"/>
    </source>
</evidence>
<dbReference type="RefSeq" id="WP_342808419.1">
    <property type="nucleotide sequence ID" value="NZ_JAOPJZ010000005.1"/>
</dbReference>
<dbReference type="InterPro" id="IPR011042">
    <property type="entry name" value="6-blade_b-propeller_TolB-like"/>
</dbReference>
<dbReference type="EMBL" id="JAOPJZ010000005">
    <property type="protein sequence ID" value="MCU4752078.1"/>
    <property type="molecule type" value="Genomic_DNA"/>
</dbReference>
<evidence type="ECO:0000259" key="4">
    <source>
        <dbReference type="Pfam" id="PF08450"/>
    </source>
</evidence>
<evidence type="ECO:0000256" key="2">
    <source>
        <dbReference type="PIRSR" id="PIRSR605511-1"/>
    </source>
</evidence>
<dbReference type="GO" id="GO:0004341">
    <property type="term" value="F:gluconolactonase activity"/>
    <property type="evidence" value="ECO:0007669"/>
    <property type="project" value="TreeGrafter"/>
</dbReference>
<dbReference type="GO" id="GO:0019853">
    <property type="term" value="P:L-ascorbic acid biosynthetic process"/>
    <property type="evidence" value="ECO:0007669"/>
    <property type="project" value="TreeGrafter"/>
</dbReference>
<dbReference type="Gene3D" id="2.120.10.30">
    <property type="entry name" value="TolB, C-terminal domain"/>
    <property type="match status" value="1"/>
</dbReference>
<keyword evidence="3" id="KW-0479">Metal-binding</keyword>
<sequence>MTRAKLAADHDHRVGEGPLWHPDESLLYWVDIPSGQLYTYDPVTDESRRVLSLERPVGGFTIQADGSLALFLESGGVALWDGDGSEADLEYLIDAIPGEEDSRFNDVIADPEGRVFAGTMPTESDPGTLYRIDTDGTYVLADKEGYDIPNGMGFSPDGESMYVTESEARTIHRFEYDRSTGNISGKETFVVAAEDDGVPDGLTVDEEGFVWSARWNGHSVVRHAPDGTEVDRIDVPAPKASSVTFGGDDYQQLYVTTAKGHDGADPSPAGSLFRAAVDVAGVPEFRSRLALE</sequence>